<evidence type="ECO:0000313" key="3">
    <source>
        <dbReference type="Proteomes" id="UP000758155"/>
    </source>
</evidence>
<organism evidence="2 3">
    <name type="scientific">Didymella heteroderae</name>
    <dbReference type="NCBI Taxonomy" id="1769908"/>
    <lineage>
        <taxon>Eukaryota</taxon>
        <taxon>Fungi</taxon>
        <taxon>Dikarya</taxon>
        <taxon>Ascomycota</taxon>
        <taxon>Pezizomycotina</taxon>
        <taxon>Dothideomycetes</taxon>
        <taxon>Pleosporomycetidae</taxon>
        <taxon>Pleosporales</taxon>
        <taxon>Pleosporineae</taxon>
        <taxon>Didymellaceae</taxon>
        <taxon>Didymella</taxon>
    </lineage>
</organism>
<reference evidence="2" key="1">
    <citation type="submission" date="2019-04" db="EMBL/GenBank/DDBJ databases">
        <title>Sequencing of skin fungus with MAO and IRED activity.</title>
        <authorList>
            <person name="Marsaioli A.J."/>
            <person name="Bonatto J.M.C."/>
            <person name="Reis Junior O."/>
        </authorList>
    </citation>
    <scope>NUCLEOTIDE SEQUENCE</scope>
    <source>
        <strain evidence="2">28M1</strain>
    </source>
</reference>
<dbReference type="AlphaFoldDB" id="A0A9P5C2G1"/>
<evidence type="ECO:0000313" key="2">
    <source>
        <dbReference type="EMBL" id="KAF3041267.1"/>
    </source>
</evidence>
<comment type="caution">
    <text evidence="2">The sequence shown here is derived from an EMBL/GenBank/DDBJ whole genome shotgun (WGS) entry which is preliminary data.</text>
</comment>
<dbReference type="PROSITE" id="PS50181">
    <property type="entry name" value="FBOX"/>
    <property type="match status" value="1"/>
</dbReference>
<sequence length="388" mass="44976">MSLSTLPTELLEQIASYLDLAAFRSLRLTAHHCHIRTSLFFKHRFFSTQYVSWNKDSLKRLVYVAAHAEFGDALKCLVVDATPYYALELWKMRRRSADAGHLTPITDDEDGSKLVRRLEDEYEVRAQEADSTARWFNETRFDVVCLKKVFARVKSLENLVFAYEGMDMRYSKFAQMYCETTQHEMSRPFVSALHALAASGTPVNCVSTAGIRSHGAVSVGRLESLAPCLRAFDNVFEKLDTLRLKLRDWRSPDTGFELERSRAPFSARFLVKCRNVRVIDLSFYSCFEDDAFGELVRVGRFERLQSVTLEMFRVKQGKNLIEFLEPSKAFLTELRLRHVLLDTNDEKESGRKCWNEVFGEFTDEKRHLQNLRVFHAERLFFNSRIGVP</sequence>
<dbReference type="OrthoDB" id="10261563at2759"/>
<dbReference type="Proteomes" id="UP000758155">
    <property type="component" value="Unassembled WGS sequence"/>
</dbReference>
<accession>A0A9P5C2G1</accession>
<keyword evidence="3" id="KW-1185">Reference proteome</keyword>
<dbReference type="InterPro" id="IPR001810">
    <property type="entry name" value="F-box_dom"/>
</dbReference>
<dbReference type="EMBL" id="SWKV01000021">
    <property type="protein sequence ID" value="KAF3041267.1"/>
    <property type="molecule type" value="Genomic_DNA"/>
</dbReference>
<gene>
    <name evidence="2" type="ORF">E8E12_000344</name>
</gene>
<evidence type="ECO:0000259" key="1">
    <source>
        <dbReference type="PROSITE" id="PS50181"/>
    </source>
</evidence>
<name>A0A9P5C2G1_9PLEO</name>
<proteinExistence type="predicted"/>
<feature type="domain" description="F-box" evidence="1">
    <location>
        <begin position="1"/>
        <end position="44"/>
    </location>
</feature>
<protein>
    <recommendedName>
        <fullName evidence="1">F-box domain-containing protein</fullName>
    </recommendedName>
</protein>